<comment type="catalytic activity">
    <reaction evidence="1 7">
        <text>Cleavage of hydrophobic, N-terminal signal or leader sequences from secreted and periplasmic proteins.</text>
        <dbReference type="EC" id="3.4.21.89"/>
    </reaction>
</comment>
<organism evidence="9 10">
    <name type="scientific">Candidatus Limousia pullorum</name>
    <dbReference type="NCBI Taxonomy" id="2840860"/>
    <lineage>
        <taxon>Bacteria</taxon>
        <taxon>Bacillati</taxon>
        <taxon>Bacillota</taxon>
        <taxon>Clostridia</taxon>
        <taxon>Eubacteriales</taxon>
        <taxon>Oscillospiraceae</taxon>
        <taxon>Oscillospiraceae incertae sedis</taxon>
        <taxon>Candidatus Limousia</taxon>
    </lineage>
</organism>
<evidence type="ECO:0000313" key="9">
    <source>
        <dbReference type="EMBL" id="HIU50099.1"/>
    </source>
</evidence>
<keyword evidence="5 7" id="KW-0378">Hydrolase</keyword>
<evidence type="ECO:0000256" key="6">
    <source>
        <dbReference type="PIRSR" id="PIRSR600223-1"/>
    </source>
</evidence>
<dbReference type="InterPro" id="IPR036286">
    <property type="entry name" value="LexA/Signal_pep-like_sf"/>
</dbReference>
<evidence type="ECO:0000313" key="10">
    <source>
        <dbReference type="Proteomes" id="UP000824118"/>
    </source>
</evidence>
<evidence type="ECO:0000256" key="3">
    <source>
        <dbReference type="ARBA" id="ARBA00009370"/>
    </source>
</evidence>
<comment type="subcellular location">
    <subcellularLocation>
        <location evidence="2">Cell membrane</location>
        <topology evidence="2">Single-pass type II membrane protein</topology>
    </subcellularLocation>
    <subcellularLocation>
        <location evidence="7">Membrane</location>
        <topology evidence="7">Single-pass type II membrane protein</topology>
    </subcellularLocation>
</comment>
<evidence type="ECO:0000256" key="1">
    <source>
        <dbReference type="ARBA" id="ARBA00000677"/>
    </source>
</evidence>
<sequence>MVTMVIVDGRSMQHTLESGDKIIVTKMGYQPKDGDVIVVGKSEEGYSKPIVKRVIATEGQTLEIDFENQQVIVDGKVLDEPYISSETIEGTAEIPEVIPEGYVFVMGDNRYISMDSRYKDIGLVNVDDIVGKAVFVVFPFDRFGFIE</sequence>
<evidence type="ECO:0000256" key="4">
    <source>
        <dbReference type="ARBA" id="ARBA00013208"/>
    </source>
</evidence>
<dbReference type="GO" id="GO:0006465">
    <property type="term" value="P:signal peptide processing"/>
    <property type="evidence" value="ECO:0007669"/>
    <property type="project" value="InterPro"/>
</dbReference>
<keyword evidence="7" id="KW-0645">Protease</keyword>
<dbReference type="PANTHER" id="PTHR43390">
    <property type="entry name" value="SIGNAL PEPTIDASE I"/>
    <property type="match status" value="1"/>
</dbReference>
<dbReference type="PROSITE" id="PS00761">
    <property type="entry name" value="SPASE_I_3"/>
    <property type="match status" value="1"/>
</dbReference>
<feature type="domain" description="Peptidase S26" evidence="8">
    <location>
        <begin position="3"/>
        <end position="138"/>
    </location>
</feature>
<dbReference type="Gene3D" id="2.10.109.10">
    <property type="entry name" value="Umud Fragment, subunit A"/>
    <property type="match status" value="1"/>
</dbReference>
<accession>A0A9D1LXX3</accession>
<gene>
    <name evidence="9" type="primary">lepB</name>
    <name evidence="9" type="ORF">IAD22_03695</name>
</gene>
<feature type="active site" evidence="6">
    <location>
        <position position="11"/>
    </location>
</feature>
<name>A0A9D1LXX3_9FIRM</name>
<feature type="active site" evidence="6">
    <location>
        <position position="52"/>
    </location>
</feature>
<dbReference type="Proteomes" id="UP000824118">
    <property type="component" value="Unassembled WGS sequence"/>
</dbReference>
<dbReference type="EC" id="3.4.21.89" evidence="4 7"/>
<comment type="similarity">
    <text evidence="3 7">Belongs to the peptidase S26 family.</text>
</comment>
<dbReference type="GO" id="GO:0004252">
    <property type="term" value="F:serine-type endopeptidase activity"/>
    <property type="evidence" value="ECO:0007669"/>
    <property type="project" value="InterPro"/>
</dbReference>
<reference evidence="9" key="2">
    <citation type="journal article" date="2021" name="PeerJ">
        <title>Extensive microbial diversity within the chicken gut microbiome revealed by metagenomics and culture.</title>
        <authorList>
            <person name="Gilroy R."/>
            <person name="Ravi A."/>
            <person name="Getino M."/>
            <person name="Pursley I."/>
            <person name="Horton D.L."/>
            <person name="Alikhan N.F."/>
            <person name="Baker D."/>
            <person name="Gharbi K."/>
            <person name="Hall N."/>
            <person name="Watson M."/>
            <person name="Adriaenssens E.M."/>
            <person name="Foster-Nyarko E."/>
            <person name="Jarju S."/>
            <person name="Secka A."/>
            <person name="Antonio M."/>
            <person name="Oren A."/>
            <person name="Chaudhuri R.R."/>
            <person name="La Ragione R."/>
            <person name="Hildebrand F."/>
            <person name="Pallen M.J."/>
        </authorList>
    </citation>
    <scope>NUCLEOTIDE SEQUENCE</scope>
    <source>
        <strain evidence="9">ChiGjej1B1-1684</strain>
    </source>
</reference>
<dbReference type="GO" id="GO:0009003">
    <property type="term" value="F:signal peptidase activity"/>
    <property type="evidence" value="ECO:0007669"/>
    <property type="project" value="UniProtKB-EC"/>
</dbReference>
<dbReference type="InterPro" id="IPR019758">
    <property type="entry name" value="Pept_S26A_signal_pept_1_CS"/>
</dbReference>
<dbReference type="EMBL" id="DVNG01000053">
    <property type="protein sequence ID" value="HIU50099.1"/>
    <property type="molecule type" value="Genomic_DNA"/>
</dbReference>
<dbReference type="InterPro" id="IPR000223">
    <property type="entry name" value="Pept_S26A_signal_pept_1"/>
</dbReference>
<dbReference type="InterPro" id="IPR019533">
    <property type="entry name" value="Peptidase_S26"/>
</dbReference>
<evidence type="ECO:0000256" key="5">
    <source>
        <dbReference type="ARBA" id="ARBA00022801"/>
    </source>
</evidence>
<reference evidence="9" key="1">
    <citation type="submission" date="2020-10" db="EMBL/GenBank/DDBJ databases">
        <authorList>
            <person name="Gilroy R."/>
        </authorList>
    </citation>
    <scope>NUCLEOTIDE SEQUENCE</scope>
    <source>
        <strain evidence="9">ChiGjej1B1-1684</strain>
    </source>
</reference>
<protein>
    <recommendedName>
        <fullName evidence="4 7">Signal peptidase I</fullName>
        <ecNumber evidence="4 7">3.4.21.89</ecNumber>
    </recommendedName>
</protein>
<evidence type="ECO:0000256" key="2">
    <source>
        <dbReference type="ARBA" id="ARBA00004401"/>
    </source>
</evidence>
<dbReference type="Pfam" id="PF10502">
    <property type="entry name" value="Peptidase_S26"/>
    <property type="match status" value="1"/>
</dbReference>
<dbReference type="PRINTS" id="PR00727">
    <property type="entry name" value="LEADERPTASE"/>
</dbReference>
<evidence type="ECO:0000256" key="7">
    <source>
        <dbReference type="RuleBase" id="RU362042"/>
    </source>
</evidence>
<proteinExistence type="inferred from homology"/>
<evidence type="ECO:0000259" key="8">
    <source>
        <dbReference type="Pfam" id="PF10502"/>
    </source>
</evidence>
<comment type="caution">
    <text evidence="9">The sequence shown here is derived from an EMBL/GenBank/DDBJ whole genome shotgun (WGS) entry which is preliminary data.</text>
</comment>
<dbReference type="SUPFAM" id="SSF51306">
    <property type="entry name" value="LexA/Signal peptidase"/>
    <property type="match status" value="1"/>
</dbReference>
<dbReference type="NCBIfam" id="TIGR02227">
    <property type="entry name" value="sigpep_I_bact"/>
    <property type="match status" value="1"/>
</dbReference>
<dbReference type="GO" id="GO:0005886">
    <property type="term" value="C:plasma membrane"/>
    <property type="evidence" value="ECO:0007669"/>
    <property type="project" value="UniProtKB-SubCell"/>
</dbReference>
<dbReference type="PANTHER" id="PTHR43390:SF1">
    <property type="entry name" value="CHLOROPLAST PROCESSING PEPTIDASE"/>
    <property type="match status" value="1"/>
</dbReference>
<dbReference type="AlphaFoldDB" id="A0A9D1LXX3"/>
<dbReference type="CDD" id="cd06530">
    <property type="entry name" value="S26_SPase_I"/>
    <property type="match status" value="1"/>
</dbReference>